<comment type="similarity">
    <text evidence="1">Belongs to the short-chain dehydrogenases/reductases (SDR) family.</text>
</comment>
<keyword evidence="4" id="KW-1185">Reference proteome</keyword>
<dbReference type="RefSeq" id="WP_091841710.1">
    <property type="nucleotide sequence ID" value="NZ_FOAN01000011.1"/>
</dbReference>
<evidence type="ECO:0000313" key="4">
    <source>
        <dbReference type="Proteomes" id="UP000199664"/>
    </source>
</evidence>
<dbReference type="Gene3D" id="3.40.50.720">
    <property type="entry name" value="NAD(P)-binding Rossmann-like Domain"/>
    <property type="match status" value="1"/>
</dbReference>
<dbReference type="PRINTS" id="PR00080">
    <property type="entry name" value="SDRFAMILY"/>
</dbReference>
<evidence type="ECO:0000256" key="2">
    <source>
        <dbReference type="ARBA" id="ARBA00023002"/>
    </source>
</evidence>
<dbReference type="PANTHER" id="PTHR43639:SF1">
    <property type="entry name" value="SHORT-CHAIN DEHYDROGENASE_REDUCTASE FAMILY PROTEIN"/>
    <property type="match status" value="1"/>
</dbReference>
<dbReference type="EMBL" id="FOAN01000011">
    <property type="protein sequence ID" value="SEM44106.1"/>
    <property type="molecule type" value="Genomic_DNA"/>
</dbReference>
<dbReference type="InterPro" id="IPR036291">
    <property type="entry name" value="NAD(P)-bd_dom_sf"/>
</dbReference>
<organism evidence="3 4">
    <name type="scientific">Bosea lupini</name>
    <dbReference type="NCBI Taxonomy" id="1036779"/>
    <lineage>
        <taxon>Bacteria</taxon>
        <taxon>Pseudomonadati</taxon>
        <taxon>Pseudomonadota</taxon>
        <taxon>Alphaproteobacteria</taxon>
        <taxon>Hyphomicrobiales</taxon>
        <taxon>Boseaceae</taxon>
        <taxon>Bosea</taxon>
    </lineage>
</organism>
<proteinExistence type="inferred from homology"/>
<evidence type="ECO:0000313" key="3">
    <source>
        <dbReference type="EMBL" id="SEM44106.1"/>
    </source>
</evidence>
<dbReference type="CDD" id="cd05233">
    <property type="entry name" value="SDR_c"/>
    <property type="match status" value="1"/>
</dbReference>
<accession>A0A1H7YCZ3</accession>
<dbReference type="OrthoDB" id="9789398at2"/>
<dbReference type="FunFam" id="3.40.50.720:FF:000084">
    <property type="entry name" value="Short-chain dehydrogenase reductase"/>
    <property type="match status" value="1"/>
</dbReference>
<dbReference type="SUPFAM" id="SSF51735">
    <property type="entry name" value="NAD(P)-binding Rossmann-fold domains"/>
    <property type="match status" value="1"/>
</dbReference>
<dbReference type="InterPro" id="IPR002347">
    <property type="entry name" value="SDR_fam"/>
</dbReference>
<dbReference type="Proteomes" id="UP000199664">
    <property type="component" value="Unassembled WGS sequence"/>
</dbReference>
<dbReference type="STRING" id="1036779.SAMN04515666_111154"/>
<gene>
    <name evidence="3" type="ORF">SAMN04515666_111154</name>
</gene>
<sequence>MLVDLSGKIALVTGGSKGIGAASIRLLARSGAKVVLHYSSGQAEAERLAADIGSDSCALVRADLRRRGAAAELWRASVEAFGRIDLLVCNAALVAPLMLDAADEQWDRVWADTMQVNVRAIADLYRAALPHFLIGGGSIVAVASRAAFRGDETHLMHYAASKGALVALTRSIAKNFAADGITAYIVAPGFVRTERQEAVIATRGEADMLRDVPLGEMCTPDAVANVIAFLASGLARHATGATIDINGASYFH</sequence>
<dbReference type="PRINTS" id="PR00081">
    <property type="entry name" value="GDHRDH"/>
</dbReference>
<dbReference type="PANTHER" id="PTHR43639">
    <property type="entry name" value="OXIDOREDUCTASE, SHORT-CHAIN DEHYDROGENASE/REDUCTASE FAMILY (AFU_ORTHOLOGUE AFUA_5G02870)"/>
    <property type="match status" value="1"/>
</dbReference>
<keyword evidence="2" id="KW-0560">Oxidoreductase</keyword>
<dbReference type="AlphaFoldDB" id="A0A1H7YCZ3"/>
<name>A0A1H7YCZ3_9HYPH</name>
<evidence type="ECO:0000256" key="1">
    <source>
        <dbReference type="ARBA" id="ARBA00006484"/>
    </source>
</evidence>
<dbReference type="GO" id="GO:0016491">
    <property type="term" value="F:oxidoreductase activity"/>
    <property type="evidence" value="ECO:0007669"/>
    <property type="project" value="UniProtKB-KW"/>
</dbReference>
<protein>
    <submittedName>
        <fullName evidence="3">NAD(P)-dependent dehydrogenase, short-chain alcohol dehydrogenase family</fullName>
    </submittedName>
</protein>
<reference evidence="4" key="1">
    <citation type="submission" date="2016-10" db="EMBL/GenBank/DDBJ databases">
        <authorList>
            <person name="Varghese N."/>
            <person name="Submissions S."/>
        </authorList>
    </citation>
    <scope>NUCLEOTIDE SEQUENCE [LARGE SCALE GENOMIC DNA]</scope>
    <source>
        <strain evidence="4">LMG 26383,CCUG 61248,R- 45681</strain>
    </source>
</reference>
<dbReference type="Pfam" id="PF13561">
    <property type="entry name" value="adh_short_C2"/>
    <property type="match status" value="1"/>
</dbReference>